<proteinExistence type="predicted"/>
<dbReference type="Proteomes" id="UP000674318">
    <property type="component" value="Unassembled WGS sequence"/>
</dbReference>
<dbReference type="RefSeq" id="XP_067756961.1">
    <property type="nucleotide sequence ID" value="XM_067900761.1"/>
</dbReference>
<organism evidence="2 3">
    <name type="scientific">Porcisia hertigi</name>
    <dbReference type="NCBI Taxonomy" id="2761500"/>
    <lineage>
        <taxon>Eukaryota</taxon>
        <taxon>Discoba</taxon>
        <taxon>Euglenozoa</taxon>
        <taxon>Kinetoplastea</taxon>
        <taxon>Metakinetoplastina</taxon>
        <taxon>Trypanosomatida</taxon>
        <taxon>Trypanosomatidae</taxon>
        <taxon>Leishmaniinae</taxon>
        <taxon>Porcisia</taxon>
    </lineage>
</organism>
<dbReference type="KEGG" id="phet:94290838"/>
<dbReference type="GeneID" id="94290838"/>
<gene>
    <name evidence="2" type="ORF">JKF63_04785</name>
</gene>
<dbReference type="OrthoDB" id="6778363at2759"/>
<dbReference type="EMBL" id="JAFJZO010000023">
    <property type="protein sequence ID" value="KAG5504338.1"/>
    <property type="molecule type" value="Genomic_DNA"/>
</dbReference>
<evidence type="ECO:0000313" key="3">
    <source>
        <dbReference type="Proteomes" id="UP000674318"/>
    </source>
</evidence>
<protein>
    <submittedName>
        <fullName evidence="2">Uncharacterized protein</fullName>
    </submittedName>
</protein>
<evidence type="ECO:0000256" key="1">
    <source>
        <dbReference type="SAM" id="MobiDB-lite"/>
    </source>
</evidence>
<reference evidence="2 3" key="1">
    <citation type="submission" date="2021-02" db="EMBL/GenBank/DDBJ databases">
        <title>Porcisia hertigi Genome sequencing and assembly.</title>
        <authorList>
            <person name="Almutairi H."/>
            <person name="Gatherer D."/>
        </authorList>
    </citation>
    <scope>NUCLEOTIDE SEQUENCE [LARGE SCALE GENOMIC DNA]</scope>
    <source>
        <strain evidence="2 3">C119</strain>
    </source>
</reference>
<feature type="region of interest" description="Disordered" evidence="1">
    <location>
        <begin position="98"/>
        <end position="118"/>
    </location>
</feature>
<name>A0A836LHX8_9TRYP</name>
<feature type="region of interest" description="Disordered" evidence="1">
    <location>
        <begin position="44"/>
        <end position="68"/>
    </location>
</feature>
<feature type="compositionally biased region" description="Polar residues" evidence="1">
    <location>
        <begin position="47"/>
        <end position="68"/>
    </location>
</feature>
<dbReference type="AlphaFoldDB" id="A0A836LHX8"/>
<keyword evidence="3" id="KW-1185">Reference proteome</keyword>
<sequence>MSPPFTRITPPHTSTIRRNVSSSVDFPLPVRPTMPTFSRGAIAKLTPRSTSGSPSRYRIYTSSNTSDPASTVCGAVVVGHADSITTLPVASTAVPVRFSSSSTSASSSGMGSCGTSRM</sequence>
<accession>A0A836LHX8</accession>
<comment type="caution">
    <text evidence="2">The sequence shown here is derived from an EMBL/GenBank/DDBJ whole genome shotgun (WGS) entry which is preliminary data.</text>
</comment>
<evidence type="ECO:0000313" key="2">
    <source>
        <dbReference type="EMBL" id="KAG5504338.1"/>
    </source>
</evidence>
<feature type="compositionally biased region" description="Low complexity" evidence="1">
    <location>
        <begin position="99"/>
        <end position="118"/>
    </location>
</feature>